<keyword evidence="3" id="KW-0677">Repeat</keyword>
<keyword evidence="9" id="KW-1185">Reference proteome</keyword>
<dbReference type="EMBL" id="JAHRIP010011676">
    <property type="protein sequence ID" value="MEQ2284688.1"/>
    <property type="molecule type" value="Genomic_DNA"/>
</dbReference>
<dbReference type="InterPro" id="IPR002126">
    <property type="entry name" value="Cadherin-like_dom"/>
</dbReference>
<evidence type="ECO:0000313" key="9">
    <source>
        <dbReference type="Proteomes" id="UP001469553"/>
    </source>
</evidence>
<sequence>FEARVHEGSRGVVVNLTVDDRDDPATGAWRAMYSIISGDPTQRFEIQTNPDNNEGMLSVVKPLDYETTALHTLLIRVENEDPLVPEVGYGPSSTATVHVTVEDINEGPVFFPDPLIVTRMENILVGSFVASLNATDPDILEIQSISHRLVVNYRALYRQVQNITQQSKNYVESGNDETGKKSVCYTALKKLRS</sequence>
<dbReference type="PANTHER" id="PTHR24027:SF80">
    <property type="entry name" value="CADHERIN-13"/>
    <property type="match status" value="1"/>
</dbReference>
<dbReference type="PRINTS" id="PR00205">
    <property type="entry name" value="CADHERIN"/>
</dbReference>
<feature type="domain" description="Cadherin" evidence="7">
    <location>
        <begin position="13"/>
        <end position="110"/>
    </location>
</feature>
<comment type="caution">
    <text evidence="8">The sequence shown here is derived from an EMBL/GenBank/DDBJ whole genome shotgun (WGS) entry which is preliminary data.</text>
</comment>
<evidence type="ECO:0000256" key="1">
    <source>
        <dbReference type="ARBA" id="ARBA00004370"/>
    </source>
</evidence>
<evidence type="ECO:0000259" key="7">
    <source>
        <dbReference type="PROSITE" id="PS50268"/>
    </source>
</evidence>
<organism evidence="8 9">
    <name type="scientific">Ameca splendens</name>
    <dbReference type="NCBI Taxonomy" id="208324"/>
    <lineage>
        <taxon>Eukaryota</taxon>
        <taxon>Metazoa</taxon>
        <taxon>Chordata</taxon>
        <taxon>Craniata</taxon>
        <taxon>Vertebrata</taxon>
        <taxon>Euteleostomi</taxon>
        <taxon>Actinopterygii</taxon>
        <taxon>Neopterygii</taxon>
        <taxon>Teleostei</taxon>
        <taxon>Neoteleostei</taxon>
        <taxon>Acanthomorphata</taxon>
        <taxon>Ovalentaria</taxon>
        <taxon>Atherinomorphae</taxon>
        <taxon>Cyprinodontiformes</taxon>
        <taxon>Goodeidae</taxon>
        <taxon>Ameca</taxon>
    </lineage>
</organism>
<dbReference type="SUPFAM" id="SSF49313">
    <property type="entry name" value="Cadherin-like"/>
    <property type="match status" value="2"/>
</dbReference>
<evidence type="ECO:0000256" key="3">
    <source>
        <dbReference type="ARBA" id="ARBA00022737"/>
    </source>
</evidence>
<dbReference type="Pfam" id="PF00028">
    <property type="entry name" value="Cadherin"/>
    <property type="match status" value="1"/>
</dbReference>
<feature type="non-terminal residue" evidence="8">
    <location>
        <position position="1"/>
    </location>
</feature>
<evidence type="ECO:0000256" key="6">
    <source>
        <dbReference type="PROSITE-ProRule" id="PRU00043"/>
    </source>
</evidence>
<accession>A0ABV0XTD9</accession>
<evidence type="ECO:0000256" key="4">
    <source>
        <dbReference type="ARBA" id="ARBA00022837"/>
    </source>
</evidence>
<dbReference type="InterPro" id="IPR015919">
    <property type="entry name" value="Cadherin-like_sf"/>
</dbReference>
<reference evidence="8 9" key="1">
    <citation type="submission" date="2021-06" db="EMBL/GenBank/DDBJ databases">
        <authorList>
            <person name="Palmer J.M."/>
        </authorList>
    </citation>
    <scope>NUCLEOTIDE SEQUENCE [LARGE SCALE GENOMIC DNA]</scope>
    <source>
        <strain evidence="8 9">AS_MEX2019</strain>
        <tissue evidence="8">Muscle</tissue>
    </source>
</reference>
<evidence type="ECO:0000256" key="2">
    <source>
        <dbReference type="ARBA" id="ARBA00022685"/>
    </source>
</evidence>
<evidence type="ECO:0000313" key="8">
    <source>
        <dbReference type="EMBL" id="MEQ2284688.1"/>
    </source>
</evidence>
<dbReference type="InterPro" id="IPR039808">
    <property type="entry name" value="Cadherin"/>
</dbReference>
<dbReference type="Proteomes" id="UP001469553">
    <property type="component" value="Unassembled WGS sequence"/>
</dbReference>
<dbReference type="Gene3D" id="2.60.40.60">
    <property type="entry name" value="Cadherins"/>
    <property type="match status" value="1"/>
</dbReference>
<dbReference type="CDD" id="cd11304">
    <property type="entry name" value="Cadherin_repeat"/>
    <property type="match status" value="1"/>
</dbReference>
<protein>
    <submittedName>
        <fullName evidence="8">Cadherin-13</fullName>
    </submittedName>
</protein>
<dbReference type="PROSITE" id="PS50268">
    <property type="entry name" value="CADHERIN_2"/>
    <property type="match status" value="1"/>
</dbReference>
<dbReference type="SMART" id="SM00112">
    <property type="entry name" value="CA"/>
    <property type="match status" value="1"/>
</dbReference>
<keyword evidence="5" id="KW-0472">Membrane</keyword>
<keyword evidence="4 6" id="KW-0106">Calcium</keyword>
<keyword evidence="2" id="KW-0165">Cleavage on pair of basic residues</keyword>
<gene>
    <name evidence="8" type="primary">CDH13</name>
    <name evidence="8" type="ORF">AMECASPLE_024098</name>
</gene>
<comment type="subcellular location">
    <subcellularLocation>
        <location evidence="1">Membrane</location>
    </subcellularLocation>
</comment>
<name>A0ABV0XTD9_9TELE</name>
<dbReference type="PANTHER" id="PTHR24027">
    <property type="entry name" value="CADHERIN-23"/>
    <property type="match status" value="1"/>
</dbReference>
<proteinExistence type="predicted"/>
<evidence type="ECO:0000256" key="5">
    <source>
        <dbReference type="ARBA" id="ARBA00023136"/>
    </source>
</evidence>